<dbReference type="RefSeq" id="XP_067179277.1">
    <property type="nucleotide sequence ID" value="XM_067323648.1"/>
</dbReference>
<organism evidence="1 2">
    <name type="scientific">Leishmania martiniquensis</name>
    <dbReference type="NCBI Taxonomy" id="1580590"/>
    <lineage>
        <taxon>Eukaryota</taxon>
        <taxon>Discoba</taxon>
        <taxon>Euglenozoa</taxon>
        <taxon>Kinetoplastea</taxon>
        <taxon>Metakinetoplastina</taxon>
        <taxon>Trypanosomatida</taxon>
        <taxon>Trypanosomatidae</taxon>
        <taxon>Leishmaniinae</taxon>
        <taxon>Leishmania</taxon>
    </lineage>
</organism>
<dbReference type="GeneID" id="92516160"/>
<gene>
    <name evidence="1" type="ORF">LSCM1_06216</name>
</gene>
<accession>A0A836HFR8</accession>
<evidence type="ECO:0000313" key="1">
    <source>
        <dbReference type="EMBL" id="KAG5480513.1"/>
    </source>
</evidence>
<evidence type="ECO:0000313" key="2">
    <source>
        <dbReference type="Proteomes" id="UP000673552"/>
    </source>
</evidence>
<reference evidence="1 2" key="1">
    <citation type="submission" date="2021-03" db="EMBL/GenBank/DDBJ databases">
        <title>Leishmania (Mundinia) martiniquensis Genome sequencing and assembly.</title>
        <authorList>
            <person name="Almutairi H."/>
            <person name="Gatherer D."/>
        </authorList>
    </citation>
    <scope>NUCLEOTIDE SEQUENCE [LARGE SCALE GENOMIC DNA]</scope>
    <source>
        <strain evidence="1">LSCM1</strain>
    </source>
</reference>
<dbReference type="Proteomes" id="UP000673552">
    <property type="component" value="Chromosome 19"/>
</dbReference>
<keyword evidence="2" id="KW-1185">Reference proteome</keyword>
<dbReference type="OrthoDB" id="240834at2759"/>
<protein>
    <submittedName>
        <fullName evidence="1">Uncharacterized protein</fullName>
    </submittedName>
</protein>
<dbReference type="EMBL" id="JAFEUZ010000019">
    <property type="protein sequence ID" value="KAG5480513.1"/>
    <property type="molecule type" value="Genomic_DNA"/>
</dbReference>
<dbReference type="KEGG" id="lmat:92516160"/>
<comment type="caution">
    <text evidence="1">The sequence shown here is derived from an EMBL/GenBank/DDBJ whole genome shotgun (WGS) entry which is preliminary data.</text>
</comment>
<name>A0A836HFR8_9TRYP</name>
<proteinExistence type="predicted"/>
<sequence>MHGNLCNDGHPPLLSNGLCNSEGDDAVYDSELLDAMGVAEDTSSFLRARAECTSAPPSRHEVASSVPGESVHGLAETISPKAADLRAAAPPSGLPTSLLIGRSLFGRDAPSSSPAAMARGKMLYPTGAIGSAAVYVLCPFTRSRVALCSPHWGHLLAAGFRLRMSLHRGRHVVLQRPHVLLARACQLQGRHTQDCKTTRGTPTPLCRISYANAFEDCRRARTQQELQAALFRKWGWSARLQQTLGATLSSAPLEDAAAFTAAVEADMFAGGFCDSARLIQVTRALGGHSMTSEPLNKQQRATDWRVGAQNGHAVTRYPWSTRSRVLQAPSSWRLGRTPASTTVSWVGASASETTRSPLQLPNLLPTWTDTYTHRPTLRLFGLPAAVRAAFLDLPFPSPSSPSTSLTPAALRWHSWLGRCKRRWSVVSLR</sequence>
<dbReference type="AlphaFoldDB" id="A0A836HFR8"/>